<keyword evidence="1" id="KW-0472">Membrane</keyword>
<dbReference type="MEROPS" id="G05.A04"/>
<proteinExistence type="predicted"/>
<feature type="transmembrane region" description="Helical" evidence="1">
    <location>
        <begin position="269"/>
        <end position="292"/>
    </location>
</feature>
<organism evidence="3 4">
    <name type="scientific">Methanosarcina acetivorans (strain ATCC 35395 / DSM 2834 / JCM 12185 / C2A)</name>
    <dbReference type="NCBI Taxonomy" id="188937"/>
    <lineage>
        <taxon>Archaea</taxon>
        <taxon>Methanobacteriati</taxon>
        <taxon>Methanobacteriota</taxon>
        <taxon>Stenosarchaea group</taxon>
        <taxon>Methanomicrobia</taxon>
        <taxon>Methanosarcinales</taxon>
        <taxon>Methanosarcinaceae</taxon>
        <taxon>Methanosarcina</taxon>
    </lineage>
</organism>
<keyword evidence="4" id="KW-1185">Reference proteome</keyword>
<dbReference type="KEGG" id="mac:MA_1069"/>
<dbReference type="InParanoid" id="Q8TRV0"/>
<gene>
    <name evidence="3" type="ordered locus">MA_1069</name>
</gene>
<dbReference type="Pfam" id="PF02517">
    <property type="entry name" value="Rce1-like"/>
    <property type="match status" value="1"/>
</dbReference>
<dbReference type="PhylomeDB" id="Q8TRV0"/>
<accession>Q8TRV0</accession>
<protein>
    <recommendedName>
        <fullName evidence="2">CAAX prenyl protease 2/Lysostaphin resistance protein A-like domain-containing protein</fullName>
    </recommendedName>
</protein>
<dbReference type="HOGENOM" id="CLU_071482_0_0_2"/>
<dbReference type="GO" id="GO:0004175">
    <property type="term" value="F:endopeptidase activity"/>
    <property type="evidence" value="ECO:0007669"/>
    <property type="project" value="UniProtKB-ARBA"/>
</dbReference>
<feature type="transmembrane region" description="Helical" evidence="1">
    <location>
        <begin position="68"/>
        <end position="86"/>
    </location>
</feature>
<feature type="transmembrane region" description="Helical" evidence="1">
    <location>
        <begin position="44"/>
        <end position="62"/>
    </location>
</feature>
<evidence type="ECO:0000259" key="2">
    <source>
        <dbReference type="Pfam" id="PF02517"/>
    </source>
</evidence>
<name>Q8TRV0_METAC</name>
<dbReference type="PANTHER" id="PTHR43592">
    <property type="entry name" value="CAAX AMINO TERMINAL PROTEASE"/>
    <property type="match status" value="1"/>
</dbReference>
<reference evidence="3 4" key="1">
    <citation type="journal article" date="2002" name="Genome Res.">
        <title>The genome of Methanosarcina acetivorans reveals extensive metabolic and physiological diversity.</title>
        <authorList>
            <person name="Galagan J.E."/>
            <person name="Nusbaum C."/>
            <person name="Roy A."/>
            <person name="Endrizzi M.G."/>
            <person name="Macdonald P."/>
            <person name="FitzHugh W."/>
            <person name="Calvo S."/>
            <person name="Engels R."/>
            <person name="Smirnov S."/>
            <person name="Atnoor D."/>
            <person name="Brown A."/>
            <person name="Allen N."/>
            <person name="Naylor J."/>
            <person name="Stange-Thomann N."/>
            <person name="DeArellano K."/>
            <person name="Johnson R."/>
            <person name="Linton L."/>
            <person name="McEwan P."/>
            <person name="McKernan K."/>
            <person name="Talamas J."/>
            <person name="Tirrell A."/>
            <person name="Ye W."/>
            <person name="Zimmer A."/>
            <person name="Barber R.D."/>
            <person name="Cann I."/>
            <person name="Graham D.E."/>
            <person name="Grahame D.A."/>
            <person name="Guss A."/>
            <person name="Hedderich R."/>
            <person name="Ingram-Smith C."/>
            <person name="Kuettner C.H."/>
            <person name="Krzycki J.A."/>
            <person name="Leigh J.A."/>
            <person name="Li W."/>
            <person name="Liu J."/>
            <person name="Mukhopadhyay B."/>
            <person name="Reeve J.N."/>
            <person name="Smith K."/>
            <person name="Springer T.A."/>
            <person name="Umayam L.A."/>
            <person name="White O."/>
            <person name="White R.H."/>
            <person name="de Macario E.C."/>
            <person name="Ferry J.G."/>
            <person name="Jarrell K.F."/>
            <person name="Jing H."/>
            <person name="Macario A.J.L."/>
            <person name="Paulsen I."/>
            <person name="Pritchett M."/>
            <person name="Sowers K.R."/>
            <person name="Swanson R.V."/>
            <person name="Zinder S.H."/>
            <person name="Lander E."/>
            <person name="Metcalf W.W."/>
            <person name="Birren B."/>
        </authorList>
    </citation>
    <scope>NUCLEOTIDE SEQUENCE [LARGE SCALE GENOMIC DNA]</scope>
    <source>
        <strain evidence="4">ATCC 35395 / DSM 2834 / JCM 12185 / C2A</strain>
    </source>
</reference>
<feature type="domain" description="CAAX prenyl protease 2/Lysostaphin resistance protein A-like" evidence="2">
    <location>
        <begin position="190"/>
        <end position="280"/>
    </location>
</feature>
<dbReference type="PANTHER" id="PTHR43592:SF15">
    <property type="entry name" value="CAAX AMINO TERMINAL PROTEASE FAMILY PROTEIN"/>
    <property type="match status" value="1"/>
</dbReference>
<dbReference type="Proteomes" id="UP000002487">
    <property type="component" value="Chromosome"/>
</dbReference>
<dbReference type="EMBL" id="AE010299">
    <property type="protein sequence ID" value="AAM04494.1"/>
    <property type="molecule type" value="Genomic_DNA"/>
</dbReference>
<keyword evidence="1" id="KW-0812">Transmembrane</keyword>
<feature type="transmembrane region" description="Helical" evidence="1">
    <location>
        <begin position="119"/>
        <end position="138"/>
    </location>
</feature>
<dbReference type="GO" id="GO:0080120">
    <property type="term" value="P:CAAX-box protein maturation"/>
    <property type="evidence" value="ECO:0007669"/>
    <property type="project" value="UniProtKB-ARBA"/>
</dbReference>
<feature type="transmembrane region" description="Helical" evidence="1">
    <location>
        <begin position="190"/>
        <end position="209"/>
    </location>
</feature>
<feature type="transmembrane region" description="Helical" evidence="1">
    <location>
        <begin position="150"/>
        <end position="170"/>
    </location>
</feature>
<keyword evidence="1" id="KW-1133">Transmembrane helix</keyword>
<evidence type="ECO:0000256" key="1">
    <source>
        <dbReference type="SAM" id="Phobius"/>
    </source>
</evidence>
<dbReference type="InterPro" id="IPR003675">
    <property type="entry name" value="Rce1/LyrA-like_dom"/>
</dbReference>
<evidence type="ECO:0000313" key="4">
    <source>
        <dbReference type="Proteomes" id="UP000002487"/>
    </source>
</evidence>
<feature type="transmembrane region" description="Helical" evidence="1">
    <location>
        <begin position="247"/>
        <end position="262"/>
    </location>
</feature>
<evidence type="ECO:0000313" key="3">
    <source>
        <dbReference type="EMBL" id="AAM04494.1"/>
    </source>
</evidence>
<dbReference type="AlphaFoldDB" id="Q8TRV0"/>
<dbReference type="EnsemblBacteria" id="AAM04494">
    <property type="protein sequence ID" value="AAM04494"/>
    <property type="gene ID" value="MA_1069"/>
</dbReference>
<dbReference type="STRING" id="188937.MA_1069"/>
<sequence length="295" mass="33686">MYERLSKYGEISMTYFDKQTRIFWKLAGNPEVRQKNSKHQGKETLAYFLLLLIALPESLIYSEHTQTALLLYAVLLVALSSISIFVKEQEIRNICQVLLLFPILRLTNFSVPFFPESPLLFFVFVYSPILIPLTIVVIRQQFTYEQLGLNFKNVGYYLPISILIGFVLGYGESLLIQTTSLIPDLSFINILKLIVVMVLFVGIIEELIFRSILQTRLEEIFGTRSGLVLSSLVFGFMNSGYGTSYEILYASFAGFIIGYLFYKTRSLPFIALTHGFINVFSFGILPLMGYGFGFF</sequence>